<feature type="compositionally biased region" description="Polar residues" evidence="1">
    <location>
        <begin position="117"/>
        <end position="129"/>
    </location>
</feature>
<evidence type="ECO:0000313" key="3">
    <source>
        <dbReference type="EMBL" id="KAF2100495.1"/>
    </source>
</evidence>
<evidence type="ECO:0000256" key="1">
    <source>
        <dbReference type="SAM" id="MobiDB-lite"/>
    </source>
</evidence>
<evidence type="ECO:0000259" key="2">
    <source>
        <dbReference type="PROSITE" id="PS50097"/>
    </source>
</evidence>
<dbReference type="InterPro" id="IPR000210">
    <property type="entry name" value="BTB/POZ_dom"/>
</dbReference>
<reference evidence="3" key="1">
    <citation type="journal article" date="2020" name="Stud. Mycol.">
        <title>101 Dothideomycetes genomes: a test case for predicting lifestyles and emergence of pathogens.</title>
        <authorList>
            <person name="Haridas S."/>
            <person name="Albert R."/>
            <person name="Binder M."/>
            <person name="Bloem J."/>
            <person name="Labutti K."/>
            <person name="Salamov A."/>
            <person name="Andreopoulos B."/>
            <person name="Baker S."/>
            <person name="Barry K."/>
            <person name="Bills G."/>
            <person name="Bluhm B."/>
            <person name="Cannon C."/>
            <person name="Castanera R."/>
            <person name="Culley D."/>
            <person name="Daum C."/>
            <person name="Ezra D."/>
            <person name="Gonzalez J."/>
            <person name="Henrissat B."/>
            <person name="Kuo A."/>
            <person name="Liang C."/>
            <person name="Lipzen A."/>
            <person name="Lutzoni F."/>
            <person name="Magnuson J."/>
            <person name="Mondo S."/>
            <person name="Nolan M."/>
            <person name="Ohm R."/>
            <person name="Pangilinan J."/>
            <person name="Park H.-J."/>
            <person name="Ramirez L."/>
            <person name="Alfaro M."/>
            <person name="Sun H."/>
            <person name="Tritt A."/>
            <person name="Yoshinaga Y."/>
            <person name="Zwiers L.-H."/>
            <person name="Turgeon B."/>
            <person name="Goodwin S."/>
            <person name="Spatafora J."/>
            <person name="Crous P."/>
            <person name="Grigoriev I."/>
        </authorList>
    </citation>
    <scope>NUCLEOTIDE SEQUENCE</scope>
    <source>
        <strain evidence="3">CBS 133067</strain>
    </source>
</reference>
<evidence type="ECO:0000313" key="4">
    <source>
        <dbReference type="Proteomes" id="UP000799772"/>
    </source>
</evidence>
<feature type="region of interest" description="Disordered" evidence="1">
    <location>
        <begin position="27"/>
        <end position="129"/>
    </location>
</feature>
<feature type="domain" description="BTB" evidence="2">
    <location>
        <begin position="236"/>
        <end position="297"/>
    </location>
</feature>
<protein>
    <recommendedName>
        <fullName evidence="2">BTB domain-containing protein</fullName>
    </recommendedName>
</protein>
<dbReference type="Gene3D" id="3.30.710.10">
    <property type="entry name" value="Potassium Channel Kv1.1, Chain A"/>
    <property type="match status" value="1"/>
</dbReference>
<feature type="region of interest" description="Disordered" evidence="1">
    <location>
        <begin position="151"/>
        <end position="177"/>
    </location>
</feature>
<name>A0A9P4M7Y5_9PEZI</name>
<organism evidence="3 4">
    <name type="scientific">Rhizodiscina lignyota</name>
    <dbReference type="NCBI Taxonomy" id="1504668"/>
    <lineage>
        <taxon>Eukaryota</taxon>
        <taxon>Fungi</taxon>
        <taxon>Dikarya</taxon>
        <taxon>Ascomycota</taxon>
        <taxon>Pezizomycotina</taxon>
        <taxon>Dothideomycetes</taxon>
        <taxon>Pleosporomycetidae</taxon>
        <taxon>Aulographales</taxon>
        <taxon>Rhizodiscinaceae</taxon>
        <taxon>Rhizodiscina</taxon>
    </lineage>
</organism>
<dbReference type="EMBL" id="ML978124">
    <property type="protein sequence ID" value="KAF2100495.1"/>
    <property type="molecule type" value="Genomic_DNA"/>
</dbReference>
<dbReference type="OrthoDB" id="1022638at2759"/>
<feature type="compositionally biased region" description="Low complexity" evidence="1">
    <location>
        <begin position="97"/>
        <end position="107"/>
    </location>
</feature>
<dbReference type="CDD" id="cd18186">
    <property type="entry name" value="BTB_POZ_ZBTB_KLHL-like"/>
    <property type="match status" value="1"/>
</dbReference>
<dbReference type="SUPFAM" id="SSF54695">
    <property type="entry name" value="POZ domain"/>
    <property type="match status" value="1"/>
</dbReference>
<dbReference type="Proteomes" id="UP000799772">
    <property type="component" value="Unassembled WGS sequence"/>
</dbReference>
<keyword evidence="4" id="KW-1185">Reference proteome</keyword>
<dbReference type="Pfam" id="PF00651">
    <property type="entry name" value="BTB"/>
    <property type="match status" value="1"/>
</dbReference>
<sequence length="439" mass="47253">MASRAPSYCSSCGAAWPCAAHFASAVNTSSSNNAPNNNTNNSNPSNLGSGSAVLAAMPQQTPAHDNPRGRGGSPRGRGGTPRGRGGIPQTFPPRQESSSNSNSSSQSGPFTPGSGALGTSLQKDQRSSSAIFRNWKESGVLGTTPYLAAHNTSPDNSSNVSNTLSNSGSLGGSAKTPIQATVPSGSLLFSNANSISPFAAAPPPSPQTTQPGTVKRKRSDDTDLVYRPTLRYDNLEPVTVVVGSEKKPFLVWKSFLCAVSPYFEGVFNGGTRESTENTVELDTDPETFAYFLEWLHSRCLVDDKGHKKASQWPYDLLFNLYVFSDTFNVLQLKRDVLQVLWTHVRLGQGDGQALSLKSVTKAYSSLPEKDPLLEILAEKFAVDFDMSQLKQSDGEQYPNDFLFRVLSKVKGKGAGSGESILKKHWCPFQLSEEVSRKTK</sequence>
<proteinExistence type="predicted"/>
<feature type="compositionally biased region" description="Gly residues" evidence="1">
    <location>
        <begin position="69"/>
        <end position="86"/>
    </location>
</feature>
<gene>
    <name evidence="3" type="ORF">NA57DRAFT_54579</name>
</gene>
<feature type="region of interest" description="Disordered" evidence="1">
    <location>
        <begin position="195"/>
        <end position="220"/>
    </location>
</feature>
<comment type="caution">
    <text evidence="3">The sequence shown here is derived from an EMBL/GenBank/DDBJ whole genome shotgun (WGS) entry which is preliminary data.</text>
</comment>
<dbReference type="PROSITE" id="PS50097">
    <property type="entry name" value="BTB"/>
    <property type="match status" value="1"/>
</dbReference>
<feature type="compositionally biased region" description="Low complexity" evidence="1">
    <location>
        <begin position="156"/>
        <end position="168"/>
    </location>
</feature>
<dbReference type="PANTHER" id="PTHR47843:SF2">
    <property type="entry name" value="BTB DOMAIN-CONTAINING PROTEIN"/>
    <property type="match status" value="1"/>
</dbReference>
<feature type="compositionally biased region" description="Low complexity" evidence="1">
    <location>
        <begin position="27"/>
        <end position="52"/>
    </location>
</feature>
<dbReference type="AlphaFoldDB" id="A0A9P4M7Y5"/>
<dbReference type="PANTHER" id="PTHR47843">
    <property type="entry name" value="BTB DOMAIN-CONTAINING PROTEIN-RELATED"/>
    <property type="match status" value="1"/>
</dbReference>
<accession>A0A9P4M7Y5</accession>
<dbReference type="SMART" id="SM00225">
    <property type="entry name" value="BTB"/>
    <property type="match status" value="1"/>
</dbReference>
<dbReference type="InterPro" id="IPR011333">
    <property type="entry name" value="SKP1/BTB/POZ_sf"/>
</dbReference>